<dbReference type="InterPro" id="IPR042163">
    <property type="entry name" value="PHF12"/>
</dbReference>
<dbReference type="GO" id="GO:0008270">
    <property type="term" value="F:zinc ion binding"/>
    <property type="evidence" value="ECO:0007669"/>
    <property type="project" value="UniProtKB-KW"/>
</dbReference>
<evidence type="ECO:0000259" key="8">
    <source>
        <dbReference type="PROSITE" id="PS50016"/>
    </source>
</evidence>
<evidence type="ECO:0000256" key="2">
    <source>
        <dbReference type="ARBA" id="ARBA00022723"/>
    </source>
</evidence>
<dbReference type="Pfam" id="PF22970">
    <property type="entry name" value="DUF7028"/>
    <property type="match status" value="1"/>
</dbReference>
<reference evidence="9" key="1">
    <citation type="journal article" date="2022" name="Cell">
        <title>Repeat-based holocentromeres influence genome architecture and karyotype evolution.</title>
        <authorList>
            <person name="Hofstatter P.G."/>
            <person name="Thangavel G."/>
            <person name="Lux T."/>
            <person name="Neumann P."/>
            <person name="Vondrak T."/>
            <person name="Novak P."/>
            <person name="Zhang M."/>
            <person name="Costa L."/>
            <person name="Castellani M."/>
            <person name="Scott A."/>
            <person name="Toegelov H."/>
            <person name="Fuchs J."/>
            <person name="Mata-Sucre Y."/>
            <person name="Dias Y."/>
            <person name="Vanzela A.L.L."/>
            <person name="Huettel B."/>
            <person name="Almeida C.C.S."/>
            <person name="Simkova H."/>
            <person name="Souza G."/>
            <person name="Pedrosa-Harand A."/>
            <person name="Macas J."/>
            <person name="Mayer K.F.X."/>
            <person name="Houben A."/>
            <person name="Marques A."/>
        </authorList>
    </citation>
    <scope>NUCLEOTIDE SEQUENCE</scope>
    <source>
        <strain evidence="9">RhyBre1mFocal</strain>
    </source>
</reference>
<protein>
    <recommendedName>
        <fullName evidence="8">PHD-type domain-containing protein</fullName>
    </recommendedName>
</protein>
<evidence type="ECO:0000313" key="9">
    <source>
        <dbReference type="EMBL" id="KAJ1701270.1"/>
    </source>
</evidence>
<feature type="compositionally biased region" description="Low complexity" evidence="7">
    <location>
        <begin position="210"/>
        <end position="220"/>
    </location>
</feature>
<feature type="domain" description="PHD-type" evidence="8">
    <location>
        <begin position="474"/>
        <end position="519"/>
    </location>
</feature>
<proteinExistence type="predicted"/>
<dbReference type="Proteomes" id="UP001151287">
    <property type="component" value="Unassembled WGS sequence"/>
</dbReference>
<dbReference type="GO" id="GO:0006357">
    <property type="term" value="P:regulation of transcription by RNA polymerase II"/>
    <property type="evidence" value="ECO:0007669"/>
    <property type="project" value="TreeGrafter"/>
</dbReference>
<dbReference type="Gene3D" id="3.30.40.10">
    <property type="entry name" value="Zinc/RING finger domain, C3HC4 (zinc finger)"/>
    <property type="match status" value="1"/>
</dbReference>
<evidence type="ECO:0000256" key="4">
    <source>
        <dbReference type="ARBA" id="ARBA00022833"/>
    </source>
</evidence>
<name>A0A9Q0CWM7_9POAL</name>
<evidence type="ECO:0000256" key="7">
    <source>
        <dbReference type="SAM" id="MobiDB-lite"/>
    </source>
</evidence>
<dbReference type="InterPro" id="IPR032308">
    <property type="entry name" value="TDBD"/>
</dbReference>
<dbReference type="Pfam" id="PF00628">
    <property type="entry name" value="PHD"/>
    <property type="match status" value="1"/>
</dbReference>
<dbReference type="SMART" id="SM00249">
    <property type="entry name" value="PHD"/>
    <property type="match status" value="2"/>
</dbReference>
<evidence type="ECO:0000256" key="3">
    <source>
        <dbReference type="ARBA" id="ARBA00022771"/>
    </source>
</evidence>
<dbReference type="InterPro" id="IPR019787">
    <property type="entry name" value="Znf_PHD-finger"/>
</dbReference>
<dbReference type="InterPro" id="IPR056511">
    <property type="entry name" value="IDM1_C"/>
</dbReference>
<evidence type="ECO:0000256" key="1">
    <source>
        <dbReference type="ARBA" id="ARBA00004123"/>
    </source>
</evidence>
<dbReference type="Pfam" id="PF16135">
    <property type="entry name" value="TDBD"/>
    <property type="match status" value="1"/>
</dbReference>
<dbReference type="GO" id="GO:0003714">
    <property type="term" value="F:transcription corepressor activity"/>
    <property type="evidence" value="ECO:0007669"/>
    <property type="project" value="InterPro"/>
</dbReference>
<keyword evidence="5" id="KW-0539">Nucleus</keyword>
<dbReference type="InterPro" id="IPR054292">
    <property type="entry name" value="DUF7028"/>
</dbReference>
<comment type="caution">
    <text evidence="9">The sequence shown here is derived from an EMBL/GenBank/DDBJ whole genome shotgun (WGS) entry which is preliminary data.</text>
</comment>
<dbReference type="CDD" id="cd15539">
    <property type="entry name" value="PHD1_AIRE"/>
    <property type="match status" value="1"/>
</dbReference>
<dbReference type="EMBL" id="JAMQYH010000001">
    <property type="protein sequence ID" value="KAJ1701270.1"/>
    <property type="molecule type" value="Genomic_DNA"/>
</dbReference>
<evidence type="ECO:0000256" key="6">
    <source>
        <dbReference type="PROSITE-ProRule" id="PRU00146"/>
    </source>
</evidence>
<dbReference type="InterPro" id="IPR011011">
    <property type="entry name" value="Znf_FYVE_PHD"/>
</dbReference>
<dbReference type="PANTHER" id="PTHR46309">
    <property type="entry name" value="PHD FINGER PROTEIN 12"/>
    <property type="match status" value="1"/>
</dbReference>
<evidence type="ECO:0000256" key="5">
    <source>
        <dbReference type="ARBA" id="ARBA00023242"/>
    </source>
</evidence>
<dbReference type="InterPro" id="IPR013083">
    <property type="entry name" value="Znf_RING/FYVE/PHD"/>
</dbReference>
<keyword evidence="3 6" id="KW-0863">Zinc-finger</keyword>
<accession>A0A9Q0CWM7</accession>
<dbReference type="PROSITE" id="PS50016">
    <property type="entry name" value="ZF_PHD_2"/>
    <property type="match status" value="1"/>
</dbReference>
<feature type="region of interest" description="Disordered" evidence="7">
    <location>
        <begin position="206"/>
        <end position="236"/>
    </location>
</feature>
<dbReference type="OrthoDB" id="429143at2759"/>
<gene>
    <name evidence="9" type="ORF">LUZ63_001049</name>
</gene>
<keyword evidence="4" id="KW-0862">Zinc</keyword>
<evidence type="ECO:0000313" key="10">
    <source>
        <dbReference type="Proteomes" id="UP001151287"/>
    </source>
</evidence>
<dbReference type="Pfam" id="PF23209">
    <property type="entry name" value="IDM1_C"/>
    <property type="match status" value="1"/>
</dbReference>
<comment type="subcellular location">
    <subcellularLocation>
        <location evidence="1">Nucleus</location>
    </subcellularLocation>
</comment>
<dbReference type="SUPFAM" id="SSF57903">
    <property type="entry name" value="FYVE/PHD zinc finger"/>
    <property type="match status" value="1"/>
</dbReference>
<keyword evidence="10" id="KW-1185">Reference proteome</keyword>
<dbReference type="AlphaFoldDB" id="A0A9Q0CWM7"/>
<dbReference type="InterPro" id="IPR001965">
    <property type="entry name" value="Znf_PHD"/>
</dbReference>
<keyword evidence="2" id="KW-0479">Metal-binding</keyword>
<dbReference type="PANTHER" id="PTHR46309:SF1">
    <property type="entry name" value="PHD FINGER PROTEIN 12"/>
    <property type="match status" value="1"/>
</dbReference>
<dbReference type="GO" id="GO:0005634">
    <property type="term" value="C:nucleus"/>
    <property type="evidence" value="ECO:0007669"/>
    <property type="project" value="UniProtKB-SubCell"/>
</dbReference>
<organism evidence="9 10">
    <name type="scientific">Rhynchospora breviuscula</name>
    <dbReference type="NCBI Taxonomy" id="2022672"/>
    <lineage>
        <taxon>Eukaryota</taxon>
        <taxon>Viridiplantae</taxon>
        <taxon>Streptophyta</taxon>
        <taxon>Embryophyta</taxon>
        <taxon>Tracheophyta</taxon>
        <taxon>Spermatophyta</taxon>
        <taxon>Magnoliopsida</taxon>
        <taxon>Liliopsida</taxon>
        <taxon>Poales</taxon>
        <taxon>Cyperaceae</taxon>
        <taxon>Cyperoideae</taxon>
        <taxon>Rhynchosporeae</taxon>
        <taxon>Rhynchospora</taxon>
    </lineage>
</organism>
<sequence>MSVPEKRKRLILESSDSDLDEYFISPRSKSSKEDAPIDQNQVGGAVVEQMRIENLSICADESNNGFVENQAVRSNKEKFIGTELVKKRKGEFSNGEIDATRARIKSAKDSKGLKLGVPPCRYEREEVRAGNFVSEKKKDLKQNLKKRCMFAHEAIKRTANFDPVKANGLKLNSSHLVAPTNPASKNLCMNGERSSVDGSIMSVELPECPSSTENTNSTEISSRRGDVSTSGTSIPANKRISRLNKGRSEVKKKVKDQIRSMLFEAGWSIELRPRRNRDYEDSVYVSPQGTGYWSITKAYAAFQENQKSNNSSIAVDALEMLKRNVRNKRGYKARPVEASREAKWNMRKRPHGDDGMDNYTPYEWKRTVLSWLIDKGLVSENSKVKYMNVRRNKMRLKGRIRRDGIYCSCCSKILSVHKFELHAGSKEKQAYDNIYVEELGVSLTQCLLDAWKKQGEGERKGFHEVKTCSDDASDDTCGICGDGGDLICCDGCPSTFHMVCLGIQVLPPGDWHCRNCLCKFCKLSSCSEKQESDTSCSALLTCRQCGQKYHEDCMPEKDAVCKKIGSGQGVINSFCGLSCRKLYRQLQRLLGVRNEIEGGFSWTVVRRLDESSPRYLQRLSQVAICNSKIAVAFNVMDDCFLPITDQRTGIDLIHNVIYNCGSNFSRLDFGGFYTFILERGDEIISAASVRIHGRTLAEMPFIGTRNIYRQQGMCRRLLGGIESALCSLNVKKLVIPAISEMKSTWTNAFRFNNLDRTQRKEINSLNLVFFPDTGLLQKILLAEPSDGLHASTIVGSTESEGKDKDVRNVNSHFQKLSEVGSTLLRQSMQDANGEQNLLEENIEMP</sequence>